<dbReference type="GO" id="GO:0003677">
    <property type="term" value="F:DNA binding"/>
    <property type="evidence" value="ECO:0007669"/>
    <property type="project" value="InterPro"/>
</dbReference>
<evidence type="ECO:0000259" key="1">
    <source>
        <dbReference type="Pfam" id="PF01609"/>
    </source>
</evidence>
<dbReference type="AlphaFoldDB" id="A0A3B0QZN5"/>
<evidence type="ECO:0000313" key="2">
    <source>
        <dbReference type="EMBL" id="VAV84947.1"/>
    </source>
</evidence>
<organism evidence="2">
    <name type="scientific">hydrothermal vent metagenome</name>
    <dbReference type="NCBI Taxonomy" id="652676"/>
    <lineage>
        <taxon>unclassified sequences</taxon>
        <taxon>metagenomes</taxon>
        <taxon>ecological metagenomes</taxon>
    </lineage>
</organism>
<dbReference type="EMBL" id="UOEB01000192">
    <property type="protein sequence ID" value="VAV84947.1"/>
    <property type="molecule type" value="Genomic_DNA"/>
</dbReference>
<dbReference type="NCBIfam" id="NF033520">
    <property type="entry name" value="transpos_IS982"/>
    <property type="match status" value="1"/>
</dbReference>
<dbReference type="InterPro" id="IPR002559">
    <property type="entry name" value="Transposase_11"/>
</dbReference>
<dbReference type="GO" id="GO:0006313">
    <property type="term" value="P:DNA transposition"/>
    <property type="evidence" value="ECO:0007669"/>
    <property type="project" value="InterPro"/>
</dbReference>
<dbReference type="GO" id="GO:0004803">
    <property type="term" value="F:transposase activity"/>
    <property type="evidence" value="ECO:0007669"/>
    <property type="project" value="InterPro"/>
</dbReference>
<gene>
    <name evidence="2" type="ORF">MNBD_BACTEROID02-1551</name>
</gene>
<sequence length="292" mass="34188">MSNLNANYERILEVLQKISKEQLLAYQRRQPKMSDLELISLSLTAEFMGIDSENDLFRKLPKNISTKIDRSVYNRRRRKLVSHIDSIRLKLASYFNEFEDYFIVDSMPLEVCKLSRSSRSKICKETTYAFPDKGYCASQSSNYYGYKLHAICSVNGIFQSVDLSPASVHDVNYLKDIKAQISDCTLIGDRGYLSAEIQLNLFETCKIKLNTPMRNNQKDYKKQPYIFRKKRKRIETLFSQLCDQFMIRRNYAKSFQGFRTRILSKITALTVVQYINKFIFGRNINNIKISII</sequence>
<protein>
    <submittedName>
        <fullName evidence="2">Transposase</fullName>
    </submittedName>
</protein>
<feature type="domain" description="Transposase IS4-like" evidence="1">
    <location>
        <begin position="100"/>
        <end position="270"/>
    </location>
</feature>
<reference evidence="2" key="1">
    <citation type="submission" date="2018-06" db="EMBL/GenBank/DDBJ databases">
        <authorList>
            <person name="Zhirakovskaya E."/>
        </authorList>
    </citation>
    <scope>NUCLEOTIDE SEQUENCE</scope>
</reference>
<name>A0A3B0QZN5_9ZZZZ</name>
<proteinExistence type="predicted"/>
<accession>A0A3B0QZN5</accession>
<dbReference type="Pfam" id="PF01609">
    <property type="entry name" value="DDE_Tnp_1"/>
    <property type="match status" value="1"/>
</dbReference>